<name>U1MRP0_9MICO</name>
<gene>
    <name evidence="1" type="ORF">L332_02460</name>
</gene>
<protein>
    <submittedName>
        <fullName evidence="1">Uncharacterized protein</fullName>
    </submittedName>
</protein>
<comment type="caution">
    <text evidence="1">The sequence shown here is derived from an EMBL/GenBank/DDBJ whole genome shotgun (WGS) entry which is preliminary data.</text>
</comment>
<organism evidence="1 2">
    <name type="scientific">Agrococcus pavilionensis RW1</name>
    <dbReference type="NCBI Taxonomy" id="1330458"/>
    <lineage>
        <taxon>Bacteria</taxon>
        <taxon>Bacillati</taxon>
        <taxon>Actinomycetota</taxon>
        <taxon>Actinomycetes</taxon>
        <taxon>Micrococcales</taxon>
        <taxon>Microbacteriaceae</taxon>
        <taxon>Agrococcus</taxon>
    </lineage>
</organism>
<dbReference type="EMBL" id="ASHR01000034">
    <property type="protein sequence ID" value="ERG63315.1"/>
    <property type="molecule type" value="Genomic_DNA"/>
</dbReference>
<evidence type="ECO:0000313" key="1">
    <source>
        <dbReference type="EMBL" id="ERG63315.1"/>
    </source>
</evidence>
<accession>U1MRP0</accession>
<keyword evidence="2" id="KW-1185">Reference proteome</keyword>
<reference evidence="1 2" key="1">
    <citation type="journal article" date="2013" name="Genome Announc.">
        <title>First draft genome sequence from a member of the genus agrococcus, isolated from modern microbialites.</title>
        <authorList>
            <person name="White R.A.III."/>
            <person name="Grassa C.J."/>
            <person name="Suttle C.A."/>
        </authorList>
    </citation>
    <scope>NUCLEOTIDE SEQUENCE [LARGE SCALE GENOMIC DNA]</scope>
    <source>
        <strain evidence="1 2">RW1</strain>
    </source>
</reference>
<dbReference type="Proteomes" id="UP000016462">
    <property type="component" value="Unassembled WGS sequence"/>
</dbReference>
<sequence>MIGVVSSIMGVLGVSLRDLWEPDDALPGAPTYAGGWGPDRTMYRLHEDEIPTHPAFNAFSDNAVFGDERNFVGMRLPTDVVNGDNVWSDRLEVEPGDTVIVRAFYENAAPDNYDSIPTSWLQGATARFYVPAEASEDVSVGVTLSASNAASVWDGATALASEPVRLVPITGSGIIETNAPGLDFDAVSAATGAPFHLGFETNDGVIKPGFEYAGYIVMQFRVEPG</sequence>
<dbReference type="AlphaFoldDB" id="U1MRP0"/>
<proteinExistence type="predicted"/>
<evidence type="ECO:0000313" key="2">
    <source>
        <dbReference type="Proteomes" id="UP000016462"/>
    </source>
</evidence>